<dbReference type="AlphaFoldDB" id="A0AAX4KXX6"/>
<accession>A0AAX4KXX6</accession>
<evidence type="ECO:0000313" key="2">
    <source>
        <dbReference type="Proteomes" id="UP001432202"/>
    </source>
</evidence>
<dbReference type="RefSeq" id="WP_338599290.1">
    <property type="nucleotide sequence ID" value="NZ_CP146016.1"/>
</dbReference>
<gene>
    <name evidence="1" type="ORF">V6M85_09640</name>
</gene>
<evidence type="ECO:0000313" key="1">
    <source>
        <dbReference type="EMBL" id="WWQ59735.1"/>
    </source>
</evidence>
<dbReference type="GeneID" id="89337031"/>
<name>A0AAX4KXX6_9CREN</name>
<protein>
    <submittedName>
        <fullName evidence="1">Uncharacterized protein</fullName>
    </submittedName>
</protein>
<dbReference type="Proteomes" id="UP001432202">
    <property type="component" value="Chromosome"/>
</dbReference>
<sequence length="394" mass="46264">MLEERLKQIYGIDKYGNNVPEWAEEVKLEFVKSVIGDKVYEAKNWIDEMNSILGEAKERLNVKGWLFSREMSSFIKDPLRHLVKKLFIYFHDLVRGKITVNEFVIKGRQAINSSFGSNMRSIYQTWGFASILVSLSNYGYRLTYPEHGYLNFDRSGKQKNGIIPPNAVIENVFGSSFSFFLEAPRPISWEDGSDLEKVWRLYSTLRPDMMIYDGFQMNIVDLDNGNIPIKRPNYILEFKELENWWNRWRYLKGYKPLSGNEWRARWISGLYKGLMDALEKVPNDLPSFNDNKGKRIREYKVIELYKEVYKPDKGVLVSRVKVDEGIKSELSDDIVILDDVGFNTKKFRDLAEDMVRGIKINLDVRELAYKFALDNKNAFMEWLKKHGIYNLDEI</sequence>
<keyword evidence="2" id="KW-1185">Reference proteome</keyword>
<proteinExistence type="predicted"/>
<dbReference type="EMBL" id="CP146016">
    <property type="protein sequence ID" value="WWQ59735.1"/>
    <property type="molecule type" value="Genomic_DNA"/>
</dbReference>
<organism evidence="1 2">
    <name type="scientific">Sulfolobus tengchongensis</name>
    <dbReference type="NCBI Taxonomy" id="207809"/>
    <lineage>
        <taxon>Archaea</taxon>
        <taxon>Thermoproteota</taxon>
        <taxon>Thermoprotei</taxon>
        <taxon>Sulfolobales</taxon>
        <taxon>Sulfolobaceae</taxon>
        <taxon>Sulfolobus</taxon>
    </lineage>
</organism>
<reference evidence="1 2" key="1">
    <citation type="submission" date="2024-02" db="EMBL/GenBank/DDBJ databases">
        <title>STSV induces naive adaptation in Sulfolobus.</title>
        <authorList>
            <person name="Xiang X."/>
            <person name="Song M."/>
        </authorList>
    </citation>
    <scope>NUCLEOTIDE SEQUENCE [LARGE SCALE GENOMIC DNA]</scope>
    <source>
        <strain evidence="1 2">RT2</strain>
    </source>
</reference>